<gene>
    <name evidence="2" type="ORF">CDD81_3197</name>
</gene>
<evidence type="ECO:0000256" key="1">
    <source>
        <dbReference type="SAM" id="SignalP"/>
    </source>
</evidence>
<organism evidence="2 3">
    <name type="scientific">Ophiocordyceps australis</name>
    <dbReference type="NCBI Taxonomy" id="1399860"/>
    <lineage>
        <taxon>Eukaryota</taxon>
        <taxon>Fungi</taxon>
        <taxon>Dikarya</taxon>
        <taxon>Ascomycota</taxon>
        <taxon>Pezizomycotina</taxon>
        <taxon>Sordariomycetes</taxon>
        <taxon>Hypocreomycetidae</taxon>
        <taxon>Hypocreales</taxon>
        <taxon>Ophiocordycipitaceae</taxon>
        <taxon>Ophiocordyceps</taxon>
    </lineage>
</organism>
<feature type="signal peptide" evidence="1">
    <location>
        <begin position="1"/>
        <end position="17"/>
    </location>
</feature>
<keyword evidence="1" id="KW-0732">Signal</keyword>
<evidence type="ECO:0000313" key="3">
    <source>
        <dbReference type="Proteomes" id="UP000226192"/>
    </source>
</evidence>
<dbReference type="EMBL" id="NJET01000206">
    <property type="protein sequence ID" value="PHH59437.1"/>
    <property type="molecule type" value="Genomic_DNA"/>
</dbReference>
<comment type="caution">
    <text evidence="2">The sequence shown here is derived from an EMBL/GenBank/DDBJ whole genome shotgun (WGS) entry which is preliminary data.</text>
</comment>
<reference evidence="2 3" key="1">
    <citation type="submission" date="2017-06" db="EMBL/GenBank/DDBJ databases">
        <title>Ant-infecting Ophiocordyceps genomes reveal a high diversity of potential behavioral manipulation genes and a possible major role for enterotoxins.</title>
        <authorList>
            <person name="De Bekker C."/>
            <person name="Evans H.C."/>
            <person name="Brachmann A."/>
            <person name="Hughes D.P."/>
        </authorList>
    </citation>
    <scope>NUCLEOTIDE SEQUENCE [LARGE SCALE GENOMIC DNA]</scope>
    <source>
        <strain evidence="2 3">Map64</strain>
    </source>
</reference>
<dbReference type="Proteomes" id="UP000226192">
    <property type="component" value="Unassembled WGS sequence"/>
</dbReference>
<evidence type="ECO:0008006" key="4">
    <source>
        <dbReference type="Google" id="ProtNLM"/>
    </source>
</evidence>
<keyword evidence="3" id="KW-1185">Reference proteome</keyword>
<dbReference type="OrthoDB" id="4611802at2759"/>
<sequence length="75" mass="7942">MKFTLALVASLASVALASPGYSGCKPGTYQCATNPKTGQQGWQVCNTGGEWVYGGDCPHKTVCKFNYQNGSPYCV</sequence>
<dbReference type="AlphaFoldDB" id="A0A2C5XSJ2"/>
<protein>
    <recommendedName>
        <fullName evidence="4">CBM1 domain-containing protein</fullName>
    </recommendedName>
</protein>
<feature type="chain" id="PRO_5012180325" description="CBM1 domain-containing protein" evidence="1">
    <location>
        <begin position="18"/>
        <end position="75"/>
    </location>
</feature>
<name>A0A2C5XSJ2_9HYPO</name>
<evidence type="ECO:0000313" key="2">
    <source>
        <dbReference type="EMBL" id="PHH59437.1"/>
    </source>
</evidence>
<proteinExistence type="predicted"/>
<accession>A0A2C5XSJ2</accession>